<name>A0A8S1BYX7_9INSE</name>
<comment type="caution">
    <text evidence="1">The sequence shown here is derived from an EMBL/GenBank/DDBJ whole genome shotgun (WGS) entry which is preliminary data.</text>
</comment>
<dbReference type="AlphaFoldDB" id="A0A8S1BYX7"/>
<reference evidence="1 2" key="1">
    <citation type="submission" date="2020-04" db="EMBL/GenBank/DDBJ databases">
        <authorList>
            <person name="Alioto T."/>
            <person name="Alioto T."/>
            <person name="Gomez Garrido J."/>
        </authorList>
    </citation>
    <scope>NUCLEOTIDE SEQUENCE [LARGE SCALE GENOMIC DNA]</scope>
</reference>
<protein>
    <submittedName>
        <fullName evidence="1">Uncharacterized protein</fullName>
    </submittedName>
</protein>
<evidence type="ECO:0000313" key="2">
    <source>
        <dbReference type="Proteomes" id="UP000494165"/>
    </source>
</evidence>
<proteinExistence type="predicted"/>
<gene>
    <name evidence="1" type="ORF">CLODIP_2_CD12502</name>
</gene>
<dbReference type="EMBL" id="CADEPI010000018">
    <property type="protein sequence ID" value="CAB3364926.1"/>
    <property type="molecule type" value="Genomic_DNA"/>
</dbReference>
<organism evidence="1 2">
    <name type="scientific">Cloeon dipterum</name>
    <dbReference type="NCBI Taxonomy" id="197152"/>
    <lineage>
        <taxon>Eukaryota</taxon>
        <taxon>Metazoa</taxon>
        <taxon>Ecdysozoa</taxon>
        <taxon>Arthropoda</taxon>
        <taxon>Hexapoda</taxon>
        <taxon>Insecta</taxon>
        <taxon>Pterygota</taxon>
        <taxon>Palaeoptera</taxon>
        <taxon>Ephemeroptera</taxon>
        <taxon>Pisciforma</taxon>
        <taxon>Baetidae</taxon>
        <taxon>Cloeon</taxon>
    </lineage>
</organism>
<keyword evidence="2" id="KW-1185">Reference proteome</keyword>
<evidence type="ECO:0000313" key="1">
    <source>
        <dbReference type="EMBL" id="CAB3364926.1"/>
    </source>
</evidence>
<dbReference type="Proteomes" id="UP000494165">
    <property type="component" value="Unassembled WGS sequence"/>
</dbReference>
<sequence>MFQDGIRLPLQPLLVPFTQSRRAARVQIRIPEFPDNVDGHYIIYSVILRVLRSIPCTGRCYSPGVDLQLFLAQLATQLAASQTTNYKKQCPWNPLRLLES</sequence>
<accession>A0A8S1BYX7</accession>